<dbReference type="AlphaFoldDB" id="A0A1H4PZH8"/>
<evidence type="ECO:0000313" key="1">
    <source>
        <dbReference type="EMBL" id="SEC12721.1"/>
    </source>
</evidence>
<dbReference type="Proteomes" id="UP000199183">
    <property type="component" value="Unassembled WGS sequence"/>
</dbReference>
<sequence length="123" mass="13530">MSLRNSARSSGRSSNLLRLNDDCAFVARVHAGENGVSPSLLSRLGNGLKPDTDGFATIIAWLRLPAEEFFAHEGQRDANDNPEPDLMAQLAPLLRARKDLSETDVRYLQQVIGATIERARAQE</sequence>
<protein>
    <submittedName>
        <fullName evidence="1">Uncharacterized protein</fullName>
    </submittedName>
</protein>
<evidence type="ECO:0000313" key="2">
    <source>
        <dbReference type="Proteomes" id="UP000199183"/>
    </source>
</evidence>
<dbReference type="RefSeq" id="WP_176980844.1">
    <property type="nucleotide sequence ID" value="NZ_FNRY01000001.1"/>
</dbReference>
<proteinExistence type="predicted"/>
<reference evidence="1 2" key="1">
    <citation type="submission" date="2016-10" db="EMBL/GenBank/DDBJ databases">
        <authorList>
            <person name="de Groot N.N."/>
        </authorList>
    </citation>
    <scope>NUCLEOTIDE SEQUENCE [LARGE SCALE GENOMIC DNA]</scope>
    <source>
        <strain evidence="1 2">DSM 21799</strain>
    </source>
</reference>
<organism evidence="1 2">
    <name type="scientific">Paramicrobacterium humi</name>
    <dbReference type="NCBI Taxonomy" id="640635"/>
    <lineage>
        <taxon>Bacteria</taxon>
        <taxon>Bacillati</taxon>
        <taxon>Actinomycetota</taxon>
        <taxon>Actinomycetes</taxon>
        <taxon>Micrococcales</taxon>
        <taxon>Microbacteriaceae</taxon>
        <taxon>Paramicrobacterium</taxon>
    </lineage>
</organism>
<keyword evidence="2" id="KW-1185">Reference proteome</keyword>
<dbReference type="EMBL" id="FNRY01000001">
    <property type="protein sequence ID" value="SEC12721.1"/>
    <property type="molecule type" value="Genomic_DNA"/>
</dbReference>
<gene>
    <name evidence="1" type="ORF">SAMN04489806_2663</name>
</gene>
<name>A0A1H4PZH8_9MICO</name>
<accession>A0A1H4PZH8</accession>